<dbReference type="EMBL" id="AP008215">
    <property type="protein sequence ID" value="BAF25027.1"/>
    <property type="molecule type" value="Genomic_DNA"/>
</dbReference>
<evidence type="ECO:0000313" key="1">
    <source>
        <dbReference type="EMBL" id="BAF25027.1"/>
    </source>
</evidence>
<name>A0A0N7KQR6_ORYSJ</name>
<evidence type="ECO:0000313" key="2">
    <source>
        <dbReference type="Proteomes" id="UP000000763"/>
    </source>
</evidence>
<dbReference type="KEGG" id="dosa:Os09g0400200"/>
<sequence length="180" mass="18399">MTSTSAVMPCSPAKSSMAWQSLMPPTQLPVMPFPPGTMAYAGSSSGLVGPPTNTICAIGFISENSGAIGCQADTVLRIPSMVAAAAAIWPASRLTRNSSAPRCSSASCRFPGDVLMTVTRIPNALANLTATWPSPPRPTTPTCFPGAFRPWITIGLYTVTPAHSSGAALSSGSPAGTRST</sequence>
<dbReference type="Gramene" id="Os09t0400200-01">
    <property type="protein sequence ID" value="Os09t0400200-01"/>
    <property type="gene ID" value="Os09g0400200"/>
</dbReference>
<protein>
    <submittedName>
        <fullName evidence="1">Os09g0400200 protein</fullName>
    </submittedName>
</protein>
<reference evidence="2" key="2">
    <citation type="journal article" date="2008" name="Nucleic Acids Res.">
        <title>The rice annotation project database (RAP-DB): 2008 update.</title>
        <authorList>
            <consortium name="The rice annotation project (RAP)"/>
        </authorList>
    </citation>
    <scope>GENOME REANNOTATION</scope>
    <source>
        <strain evidence="2">cv. Nipponbare</strain>
    </source>
</reference>
<dbReference type="Proteomes" id="UP000000763">
    <property type="component" value="Chromosome 9"/>
</dbReference>
<organism evidence="1 2">
    <name type="scientific">Oryza sativa subsp. japonica</name>
    <name type="common">Rice</name>
    <dbReference type="NCBI Taxonomy" id="39947"/>
    <lineage>
        <taxon>Eukaryota</taxon>
        <taxon>Viridiplantae</taxon>
        <taxon>Streptophyta</taxon>
        <taxon>Embryophyta</taxon>
        <taxon>Tracheophyta</taxon>
        <taxon>Spermatophyta</taxon>
        <taxon>Magnoliopsida</taxon>
        <taxon>Liliopsida</taxon>
        <taxon>Poales</taxon>
        <taxon>Poaceae</taxon>
        <taxon>BOP clade</taxon>
        <taxon>Oryzoideae</taxon>
        <taxon>Oryzeae</taxon>
        <taxon>Oryzinae</taxon>
        <taxon>Oryza</taxon>
        <taxon>Oryza sativa</taxon>
    </lineage>
</organism>
<dbReference type="AlphaFoldDB" id="A0A0N7KQR6"/>
<gene>
    <name evidence="1" type="ordered locus">Os09g0400200</name>
</gene>
<reference evidence="1 2" key="1">
    <citation type="journal article" date="2005" name="Nature">
        <title>The map-based sequence of the rice genome.</title>
        <authorList>
            <consortium name="International rice genome sequencing project (IRGSP)"/>
            <person name="Matsumoto T."/>
            <person name="Wu J."/>
            <person name="Kanamori H."/>
            <person name="Katayose Y."/>
            <person name="Fujisawa M."/>
            <person name="Namiki N."/>
            <person name="Mizuno H."/>
            <person name="Yamamoto K."/>
            <person name="Antonio B.A."/>
            <person name="Baba T."/>
            <person name="Sakata K."/>
            <person name="Nagamura Y."/>
            <person name="Aoki H."/>
            <person name="Arikawa K."/>
            <person name="Arita K."/>
            <person name="Bito T."/>
            <person name="Chiden Y."/>
            <person name="Fujitsuka N."/>
            <person name="Fukunaka R."/>
            <person name="Hamada M."/>
            <person name="Harada C."/>
            <person name="Hayashi A."/>
            <person name="Hijishita S."/>
            <person name="Honda M."/>
            <person name="Hosokawa S."/>
            <person name="Ichikawa Y."/>
            <person name="Idonuma A."/>
            <person name="Iijima M."/>
            <person name="Ikeda M."/>
            <person name="Ikeno M."/>
            <person name="Ito K."/>
            <person name="Ito S."/>
            <person name="Ito T."/>
            <person name="Ito Y."/>
            <person name="Ito Y."/>
            <person name="Iwabuchi A."/>
            <person name="Kamiya K."/>
            <person name="Karasawa W."/>
            <person name="Kurita K."/>
            <person name="Katagiri S."/>
            <person name="Kikuta A."/>
            <person name="Kobayashi H."/>
            <person name="Kobayashi N."/>
            <person name="Machita K."/>
            <person name="Maehara T."/>
            <person name="Masukawa M."/>
            <person name="Mizubayashi T."/>
            <person name="Mukai Y."/>
            <person name="Nagasaki H."/>
            <person name="Nagata Y."/>
            <person name="Naito S."/>
            <person name="Nakashima M."/>
            <person name="Nakama Y."/>
            <person name="Nakamichi Y."/>
            <person name="Nakamura M."/>
            <person name="Meguro A."/>
            <person name="Negishi M."/>
            <person name="Ohta I."/>
            <person name="Ohta T."/>
            <person name="Okamoto M."/>
            <person name="Ono N."/>
            <person name="Saji S."/>
            <person name="Sakaguchi M."/>
            <person name="Sakai K."/>
            <person name="Shibata M."/>
            <person name="Shimokawa T."/>
            <person name="Song J."/>
            <person name="Takazaki Y."/>
            <person name="Terasawa K."/>
            <person name="Tsugane M."/>
            <person name="Tsuji K."/>
            <person name="Ueda S."/>
            <person name="Waki K."/>
            <person name="Yamagata H."/>
            <person name="Yamamoto M."/>
            <person name="Yamamoto S."/>
            <person name="Yamane H."/>
            <person name="Yoshiki S."/>
            <person name="Yoshihara R."/>
            <person name="Yukawa K."/>
            <person name="Zhong H."/>
            <person name="Yano M."/>
            <person name="Yuan Q."/>
            <person name="Ouyang S."/>
            <person name="Liu J."/>
            <person name="Jones K.M."/>
            <person name="Gansberger K."/>
            <person name="Moffat K."/>
            <person name="Hill J."/>
            <person name="Bera J."/>
            <person name="Fadrosh D."/>
            <person name="Jin S."/>
            <person name="Johri S."/>
            <person name="Kim M."/>
            <person name="Overton L."/>
            <person name="Reardon M."/>
            <person name="Tsitrin T."/>
            <person name="Vuong H."/>
            <person name="Weaver B."/>
            <person name="Ciecko A."/>
            <person name="Tallon L."/>
            <person name="Jackson J."/>
            <person name="Pai G."/>
            <person name="Aken S.V."/>
            <person name="Utterback T."/>
            <person name="Reidmuller S."/>
            <person name="Feldblyum T."/>
            <person name="Hsiao J."/>
            <person name="Zismann V."/>
            <person name="Iobst S."/>
            <person name="de Vazeille A.R."/>
            <person name="Buell C.R."/>
            <person name="Ying K."/>
            <person name="Li Y."/>
            <person name="Lu T."/>
            <person name="Huang Y."/>
            <person name="Zhao Q."/>
            <person name="Feng Q."/>
            <person name="Zhang L."/>
            <person name="Zhu J."/>
            <person name="Weng Q."/>
            <person name="Mu J."/>
            <person name="Lu Y."/>
            <person name="Fan D."/>
            <person name="Liu Y."/>
            <person name="Guan J."/>
            <person name="Zhang Y."/>
            <person name="Yu S."/>
            <person name="Liu X."/>
            <person name="Zhang Y."/>
            <person name="Hong G."/>
            <person name="Han B."/>
            <person name="Choisne N."/>
            <person name="Demange N."/>
            <person name="Orjeda G."/>
            <person name="Samain S."/>
            <person name="Cattolico L."/>
            <person name="Pelletier E."/>
            <person name="Couloux A."/>
            <person name="Segurens B."/>
            <person name="Wincker P."/>
            <person name="D'Hont A."/>
            <person name="Scarpelli C."/>
            <person name="Weissenbach J."/>
            <person name="Salanoubat M."/>
            <person name="Quetier F."/>
            <person name="Yu Y."/>
            <person name="Kim H.R."/>
            <person name="Rambo T."/>
            <person name="Currie J."/>
            <person name="Collura K."/>
            <person name="Luo M."/>
            <person name="Yang T."/>
            <person name="Ammiraju J.S.S."/>
            <person name="Engler F."/>
            <person name="Soderlund C."/>
            <person name="Wing R.A."/>
            <person name="Palmer L.E."/>
            <person name="de la Bastide M."/>
            <person name="Spiegel L."/>
            <person name="Nascimento L."/>
            <person name="Zutavern T."/>
            <person name="O'Shaughnessy A."/>
            <person name="Dike S."/>
            <person name="Dedhia N."/>
            <person name="Preston R."/>
            <person name="Balija V."/>
            <person name="McCombie W.R."/>
            <person name="Chow T."/>
            <person name="Chen H."/>
            <person name="Chung M."/>
            <person name="Chen C."/>
            <person name="Shaw J."/>
            <person name="Wu H."/>
            <person name="Hsiao K."/>
            <person name="Chao Y."/>
            <person name="Chu M."/>
            <person name="Cheng C."/>
            <person name="Hour A."/>
            <person name="Lee P."/>
            <person name="Lin S."/>
            <person name="Lin Y."/>
            <person name="Liou J."/>
            <person name="Liu S."/>
            <person name="Hsing Y."/>
            <person name="Raghuvanshi S."/>
            <person name="Mohanty A."/>
            <person name="Bharti A.K."/>
            <person name="Gaur A."/>
            <person name="Gupta V."/>
            <person name="Kumar D."/>
            <person name="Ravi V."/>
            <person name="Vij S."/>
            <person name="Kapur A."/>
            <person name="Khurana P."/>
            <person name="Khurana P."/>
            <person name="Khurana J.P."/>
            <person name="Tyagi A.K."/>
            <person name="Gaikwad K."/>
            <person name="Singh A."/>
            <person name="Dalal V."/>
            <person name="Srivastava S."/>
            <person name="Dixit A."/>
            <person name="Pal A.K."/>
            <person name="Ghazi I.A."/>
            <person name="Yadav M."/>
            <person name="Pandit A."/>
            <person name="Bhargava A."/>
            <person name="Sureshbabu K."/>
            <person name="Batra K."/>
            <person name="Sharma T.R."/>
            <person name="Mohapatra T."/>
            <person name="Singh N.K."/>
            <person name="Messing J."/>
            <person name="Nelson A.B."/>
            <person name="Fuks G."/>
            <person name="Kavchok S."/>
            <person name="Keizer G."/>
            <person name="Linton E."/>
            <person name="Llaca V."/>
            <person name="Song R."/>
            <person name="Tanyolac B."/>
            <person name="Young S."/>
            <person name="Ho-Il K."/>
            <person name="Hahn J.H."/>
            <person name="Sangsakoo G."/>
            <person name="Vanavichit A."/>
            <person name="de Mattos Luiz.A.T."/>
            <person name="Zimmer P.D."/>
            <person name="Malone G."/>
            <person name="Dellagostin O."/>
            <person name="de Oliveira A.C."/>
            <person name="Bevan M."/>
            <person name="Bancroft I."/>
            <person name="Minx P."/>
            <person name="Cordum H."/>
            <person name="Wilson R."/>
            <person name="Cheng Z."/>
            <person name="Jin W."/>
            <person name="Jiang J."/>
            <person name="Leong S.A."/>
            <person name="Iwama H."/>
            <person name="Gojobori T."/>
            <person name="Itoh T."/>
            <person name="Niimura Y."/>
            <person name="Fujii Y."/>
            <person name="Habara T."/>
            <person name="Sakai H."/>
            <person name="Sato Y."/>
            <person name="Wilson G."/>
            <person name="Kumar K."/>
            <person name="McCouch S."/>
            <person name="Juretic N."/>
            <person name="Hoen D."/>
            <person name="Wright S."/>
            <person name="Bruskiewich R."/>
            <person name="Bureau T."/>
            <person name="Miyao A."/>
            <person name="Hirochika H."/>
            <person name="Nishikawa T."/>
            <person name="Kadowaki K."/>
            <person name="Sugiura M."/>
            <person name="Burr B."/>
            <person name="Sasaki T."/>
        </authorList>
    </citation>
    <scope>NUCLEOTIDE SEQUENCE [LARGE SCALE GENOMIC DNA]</scope>
    <source>
        <strain evidence="2">cv. Nipponbare</strain>
    </source>
</reference>
<proteinExistence type="predicted"/>
<accession>A0A0N7KQR6</accession>